<accession>A0A518H9X2</accession>
<dbReference type="EMBL" id="CP036426">
    <property type="protein sequence ID" value="QDV37650.1"/>
    <property type="molecule type" value="Genomic_DNA"/>
</dbReference>
<evidence type="ECO:0000259" key="1">
    <source>
        <dbReference type="Pfam" id="PF07596"/>
    </source>
</evidence>
<reference evidence="2 3" key="1">
    <citation type="submission" date="2019-02" db="EMBL/GenBank/DDBJ databases">
        <title>Deep-cultivation of Planctomycetes and their phenomic and genomic characterization uncovers novel biology.</title>
        <authorList>
            <person name="Wiegand S."/>
            <person name="Jogler M."/>
            <person name="Boedeker C."/>
            <person name="Pinto D."/>
            <person name="Vollmers J."/>
            <person name="Rivas-Marin E."/>
            <person name="Kohn T."/>
            <person name="Peeters S.H."/>
            <person name="Heuer A."/>
            <person name="Rast P."/>
            <person name="Oberbeckmann S."/>
            <person name="Bunk B."/>
            <person name="Jeske O."/>
            <person name="Meyerdierks A."/>
            <person name="Storesund J.E."/>
            <person name="Kallscheuer N."/>
            <person name="Luecker S."/>
            <person name="Lage O.M."/>
            <person name="Pohl T."/>
            <person name="Merkel B.J."/>
            <person name="Hornburger P."/>
            <person name="Mueller R.-W."/>
            <person name="Bruemmer F."/>
            <person name="Labrenz M."/>
            <person name="Spormann A.M."/>
            <person name="Op den Camp H."/>
            <person name="Overmann J."/>
            <person name="Amann R."/>
            <person name="Jetten M.S.M."/>
            <person name="Mascher T."/>
            <person name="Medema M.H."/>
            <person name="Devos D.P."/>
            <person name="Kaster A.-K."/>
            <person name="Ovreas L."/>
            <person name="Rohde M."/>
            <person name="Galperin M.Y."/>
            <person name="Jogler C."/>
        </authorList>
    </citation>
    <scope>NUCLEOTIDE SEQUENCE [LARGE SCALE GENOMIC DNA]</scope>
    <source>
        <strain evidence="2 3">ElP</strain>
    </source>
</reference>
<dbReference type="InterPro" id="IPR045584">
    <property type="entry name" value="Pilin-like"/>
</dbReference>
<sequence length="356" mass="38429">MRTEPRRGFTLIELLVVIAIIGILIALLLPAVQSAREAARRAQCTNNLKQLGLGMHNYHSALNSFPSGGTENWSSYGYNAGWGTWSANALLLGYMEGQPLYDAANFNWVCCWSQGWDINSTVTVAIINTFICPSDGVSPRDPQNDIWTGLTNNYYASAGPSTTFYDRTSGLFTASGDVYGVQHCRDGTSNTIAFGEALVGSENQPQVQWRSGPVLSAASALCGSSWCGVYNVSASYNNVIADLQTCEQGWVDQTNSTGNSKGFRWCENLPGHSLMNTVVPPSPSNWRFGWCALRGGSPNSNASDGQYQNANSNHPGGANFLFGDGSVRFIKSTINMRTYWALGSKAGGEVVSADQY</sequence>
<gene>
    <name evidence="2" type="primary">xcpT_20</name>
    <name evidence="2" type="ORF">ElP_55920</name>
</gene>
<organism evidence="2 3">
    <name type="scientific">Tautonia plasticadhaerens</name>
    <dbReference type="NCBI Taxonomy" id="2527974"/>
    <lineage>
        <taxon>Bacteria</taxon>
        <taxon>Pseudomonadati</taxon>
        <taxon>Planctomycetota</taxon>
        <taxon>Planctomycetia</taxon>
        <taxon>Isosphaerales</taxon>
        <taxon>Isosphaeraceae</taxon>
        <taxon>Tautonia</taxon>
    </lineage>
</organism>
<dbReference type="PANTHER" id="PTHR30093">
    <property type="entry name" value="GENERAL SECRETION PATHWAY PROTEIN G"/>
    <property type="match status" value="1"/>
</dbReference>
<dbReference type="PANTHER" id="PTHR30093:SF2">
    <property type="entry name" value="TYPE II SECRETION SYSTEM PROTEIN H"/>
    <property type="match status" value="1"/>
</dbReference>
<keyword evidence="3" id="KW-1185">Reference proteome</keyword>
<dbReference type="InterPro" id="IPR011453">
    <property type="entry name" value="DUF1559"/>
</dbReference>
<evidence type="ECO:0000313" key="3">
    <source>
        <dbReference type="Proteomes" id="UP000317835"/>
    </source>
</evidence>
<protein>
    <submittedName>
        <fullName evidence="2">Type II secretion system protein G</fullName>
    </submittedName>
</protein>
<dbReference type="InterPro" id="IPR027558">
    <property type="entry name" value="Pre_pil_HX9DG_C"/>
</dbReference>
<name>A0A518H9X2_9BACT</name>
<feature type="domain" description="DUF1559" evidence="1">
    <location>
        <begin position="33"/>
        <end position="336"/>
    </location>
</feature>
<dbReference type="Pfam" id="PF07596">
    <property type="entry name" value="SBP_bac_10"/>
    <property type="match status" value="1"/>
</dbReference>
<dbReference type="NCBIfam" id="TIGR02532">
    <property type="entry name" value="IV_pilin_GFxxxE"/>
    <property type="match status" value="1"/>
</dbReference>
<dbReference type="KEGG" id="tpla:ElP_55920"/>
<dbReference type="OrthoDB" id="248923at2"/>
<dbReference type="Gene3D" id="3.30.700.10">
    <property type="entry name" value="Glycoprotein, Type 4 Pilin"/>
    <property type="match status" value="1"/>
</dbReference>
<evidence type="ECO:0000313" key="2">
    <source>
        <dbReference type="EMBL" id="QDV37650.1"/>
    </source>
</evidence>
<dbReference type="Proteomes" id="UP000317835">
    <property type="component" value="Chromosome"/>
</dbReference>
<dbReference type="PROSITE" id="PS00409">
    <property type="entry name" value="PROKAR_NTER_METHYL"/>
    <property type="match status" value="1"/>
</dbReference>
<dbReference type="Pfam" id="PF07963">
    <property type="entry name" value="N_methyl"/>
    <property type="match status" value="1"/>
</dbReference>
<dbReference type="SUPFAM" id="SSF54523">
    <property type="entry name" value="Pili subunits"/>
    <property type="match status" value="1"/>
</dbReference>
<dbReference type="RefSeq" id="WP_145275648.1">
    <property type="nucleotide sequence ID" value="NZ_CP036426.1"/>
</dbReference>
<dbReference type="AlphaFoldDB" id="A0A518H9X2"/>
<dbReference type="InterPro" id="IPR012902">
    <property type="entry name" value="N_methyl_site"/>
</dbReference>
<dbReference type="NCBIfam" id="TIGR04294">
    <property type="entry name" value="pre_pil_HX9DG"/>
    <property type="match status" value="1"/>
</dbReference>
<proteinExistence type="predicted"/>